<dbReference type="PANTHER" id="PTHR12526">
    <property type="entry name" value="GLYCOSYLTRANSFERASE"/>
    <property type="match status" value="1"/>
</dbReference>
<reference evidence="3" key="1">
    <citation type="journal article" date="2019" name="Int. J. Syst. Evol. Microbiol.">
        <title>The Global Catalogue of Microorganisms (GCM) 10K type strain sequencing project: providing services to taxonomists for standard genome sequencing and annotation.</title>
        <authorList>
            <consortium name="The Broad Institute Genomics Platform"/>
            <consortium name="The Broad Institute Genome Sequencing Center for Infectious Disease"/>
            <person name="Wu L."/>
            <person name="Ma J."/>
        </authorList>
    </citation>
    <scope>NUCLEOTIDE SEQUENCE [LARGE SCALE GENOMIC DNA]</scope>
    <source>
        <strain evidence="3">JCM 17926</strain>
    </source>
</reference>
<name>A0ABP8M1C8_9BACT</name>
<keyword evidence="3" id="KW-1185">Reference proteome</keyword>
<dbReference type="Gene3D" id="3.40.50.2000">
    <property type="entry name" value="Glycogen Phosphorylase B"/>
    <property type="match status" value="2"/>
</dbReference>
<feature type="domain" description="Glycosyl transferase family 1" evidence="1">
    <location>
        <begin position="188"/>
        <end position="341"/>
    </location>
</feature>
<dbReference type="Proteomes" id="UP001500552">
    <property type="component" value="Unassembled WGS sequence"/>
</dbReference>
<comment type="caution">
    <text evidence="2">The sequence shown here is derived from an EMBL/GenBank/DDBJ whole genome shotgun (WGS) entry which is preliminary data.</text>
</comment>
<accession>A0ABP8M1C8</accession>
<evidence type="ECO:0000313" key="3">
    <source>
        <dbReference type="Proteomes" id="UP001500552"/>
    </source>
</evidence>
<dbReference type="Pfam" id="PF00534">
    <property type="entry name" value="Glycos_transf_1"/>
    <property type="match status" value="1"/>
</dbReference>
<dbReference type="RefSeq" id="WP_345161076.1">
    <property type="nucleotide sequence ID" value="NZ_BAABHC010000029.1"/>
</dbReference>
<dbReference type="EMBL" id="BAABHC010000029">
    <property type="protein sequence ID" value="GAA4440143.1"/>
    <property type="molecule type" value="Genomic_DNA"/>
</dbReference>
<dbReference type="InterPro" id="IPR001296">
    <property type="entry name" value="Glyco_trans_1"/>
</dbReference>
<evidence type="ECO:0000313" key="2">
    <source>
        <dbReference type="EMBL" id="GAA4440143.1"/>
    </source>
</evidence>
<proteinExistence type="predicted"/>
<dbReference type="SUPFAM" id="SSF53756">
    <property type="entry name" value="UDP-Glycosyltransferase/glycogen phosphorylase"/>
    <property type="match status" value="1"/>
</dbReference>
<sequence length="379" mass="42143">MRILKILFSSDKGGVLAYEVQFIKEFKKRGIQVDAVIIGEEEQAKVYQGICDIIYTVPYLDAQFAGSPFHIMNSLLKAYTYGYRYSKYLISQFSSDVTYDAIIYCRPNAIHLAGLLARHFSCKGVWHLPNTVNRRVAKSYYKLFCEKYNIISVGNSAYTKNTLGKQCKHIVYMGYDEKRVQASSLSFRTELGIAEDALVYGIAARLHRAKAQDIVVEAFVNSHIPENGGHLLVAGGPLDSEFSKQVYKAAKNLAGKQVHFLGEVNDLPKFYSSIDVAINGRRNVEPFGISVAEALGAGKPVLAYYLGGPSEMIQHEKNGWLVDAPTVEAFKNGFNKSLEQKASWIGMGVYAKSCAKTYSVAENVDRLLDIVASEDILTH</sequence>
<protein>
    <recommendedName>
        <fullName evidence="1">Glycosyl transferase family 1 domain-containing protein</fullName>
    </recommendedName>
</protein>
<dbReference type="CDD" id="cd03801">
    <property type="entry name" value="GT4_PimA-like"/>
    <property type="match status" value="1"/>
</dbReference>
<evidence type="ECO:0000259" key="1">
    <source>
        <dbReference type="Pfam" id="PF00534"/>
    </source>
</evidence>
<gene>
    <name evidence="2" type="ORF">GCM10023188_37040</name>
</gene>
<organism evidence="2 3">
    <name type="scientific">Pontibacter saemangeumensis</name>
    <dbReference type="NCBI Taxonomy" id="1084525"/>
    <lineage>
        <taxon>Bacteria</taxon>
        <taxon>Pseudomonadati</taxon>
        <taxon>Bacteroidota</taxon>
        <taxon>Cytophagia</taxon>
        <taxon>Cytophagales</taxon>
        <taxon>Hymenobacteraceae</taxon>
        <taxon>Pontibacter</taxon>
    </lineage>
</organism>